<feature type="domain" description="Glycosyltransferase family 28 N-terminal" evidence="10">
    <location>
        <begin position="4"/>
        <end position="134"/>
    </location>
</feature>
<dbReference type="PANTHER" id="PTHR21015">
    <property type="entry name" value="UDP-N-ACETYLGLUCOSAMINE--N-ACETYLMURAMYL-(PENTAPEPTIDE) PYROPHOSPHORYL-UNDECAPRENOL N-ACETYLGLUCOSAMINE TRANSFERASE 1"/>
    <property type="match status" value="1"/>
</dbReference>
<evidence type="ECO:0000259" key="10">
    <source>
        <dbReference type="Pfam" id="PF03033"/>
    </source>
</evidence>
<dbReference type="InterPro" id="IPR007235">
    <property type="entry name" value="Glyco_trans_28_C"/>
</dbReference>
<sequence>MARVIIAGGGTAGHIEPGLAVARLWRDKNPNDHIAFLGTKSGLENSLVPAADFELLLIPKVVAPRKLSATAFLAPFTFISALIQARKHIKGARVVIGFGGYVSAPAYCAAKLSGIPIVIHESNAKPGVANRLGALLGASVAISRSVESGKFSDALITGLPLRSEIIDAFKSAQKDWTKARHQAKIDLGCDPSKKLILIMGGSQGSIALNKVVAESLENLLNQGYSVIHSVGRGNNLPDKRDGYFPTPYITSMSNAYLAADLIIARSGAVTCSEFRTLGRYALFVPLPIGNGEQRLNAMDLVEAGRAQIVQQSDFDAHYVQENIKGLLEQSEKTHIAGDPTELLAAEKIVNLIEYVSQVGR</sequence>
<dbReference type="AlphaFoldDB" id="A0A6J6C4Z8"/>
<dbReference type="Pfam" id="PF03033">
    <property type="entry name" value="Glyco_transf_28"/>
    <property type="match status" value="1"/>
</dbReference>
<dbReference type="InterPro" id="IPR004276">
    <property type="entry name" value="GlycoTrans_28_N"/>
</dbReference>
<evidence type="ECO:0000259" key="11">
    <source>
        <dbReference type="Pfam" id="PF04101"/>
    </source>
</evidence>
<dbReference type="EMBL" id="CAEZSM010000097">
    <property type="protein sequence ID" value="CAB4546286.1"/>
    <property type="molecule type" value="Genomic_DNA"/>
</dbReference>
<evidence type="ECO:0000313" key="13">
    <source>
        <dbReference type="EMBL" id="CAB4992053.1"/>
    </source>
</evidence>
<evidence type="ECO:0000256" key="2">
    <source>
        <dbReference type="ARBA" id="ARBA00022618"/>
    </source>
</evidence>
<dbReference type="GO" id="GO:0050511">
    <property type="term" value="F:undecaprenyldiphospho-muramoylpentapeptide beta-N-acetylglucosaminyltransferase activity"/>
    <property type="evidence" value="ECO:0007669"/>
    <property type="project" value="InterPro"/>
</dbReference>
<feature type="domain" description="Glycosyl transferase family 28 C-terminal" evidence="11">
    <location>
        <begin position="196"/>
        <end position="332"/>
    </location>
</feature>
<keyword evidence="5" id="KW-0133">Cell shape</keyword>
<keyword evidence="4" id="KW-0808">Transferase</keyword>
<dbReference type="GO" id="GO:0071555">
    <property type="term" value="P:cell wall organization"/>
    <property type="evidence" value="ECO:0007669"/>
    <property type="project" value="UniProtKB-KW"/>
</dbReference>
<dbReference type="EMBL" id="CAFBOX010000024">
    <property type="protein sequence ID" value="CAB4992053.1"/>
    <property type="molecule type" value="Genomic_DNA"/>
</dbReference>
<dbReference type="GO" id="GO:0005975">
    <property type="term" value="P:carbohydrate metabolic process"/>
    <property type="evidence" value="ECO:0007669"/>
    <property type="project" value="InterPro"/>
</dbReference>
<proteinExistence type="inferred from homology"/>
<keyword evidence="8" id="KW-0131">Cell cycle</keyword>
<evidence type="ECO:0000256" key="6">
    <source>
        <dbReference type="ARBA" id="ARBA00022984"/>
    </source>
</evidence>
<dbReference type="GO" id="GO:0051301">
    <property type="term" value="P:cell division"/>
    <property type="evidence" value="ECO:0007669"/>
    <property type="project" value="UniProtKB-KW"/>
</dbReference>
<evidence type="ECO:0000256" key="7">
    <source>
        <dbReference type="ARBA" id="ARBA00023136"/>
    </source>
</evidence>
<evidence type="ECO:0000313" key="12">
    <source>
        <dbReference type="EMBL" id="CAB4546286.1"/>
    </source>
</evidence>
<keyword evidence="9" id="KW-0961">Cell wall biogenesis/degradation</keyword>
<keyword evidence="6" id="KW-0573">Peptidoglycan synthesis</keyword>
<accession>A0A6J6C4Z8</accession>
<dbReference type="SUPFAM" id="SSF53756">
    <property type="entry name" value="UDP-Glycosyltransferase/glycogen phosphorylase"/>
    <property type="match status" value="1"/>
</dbReference>
<keyword evidence="1" id="KW-1003">Cell membrane</keyword>
<gene>
    <name evidence="12" type="ORF">UFOPK1438_00777</name>
    <name evidence="13" type="ORF">UFOPK4035_00250</name>
</gene>
<dbReference type="HAMAP" id="MF_00033">
    <property type="entry name" value="MurG"/>
    <property type="match status" value="1"/>
</dbReference>
<evidence type="ECO:0000256" key="8">
    <source>
        <dbReference type="ARBA" id="ARBA00023306"/>
    </source>
</evidence>
<name>A0A6J6C4Z8_9ZZZZ</name>
<dbReference type="Pfam" id="PF04101">
    <property type="entry name" value="Glyco_tran_28_C"/>
    <property type="match status" value="1"/>
</dbReference>
<dbReference type="Gene3D" id="3.40.50.2000">
    <property type="entry name" value="Glycogen Phosphorylase B"/>
    <property type="match status" value="2"/>
</dbReference>
<keyword evidence="2" id="KW-0132">Cell division</keyword>
<dbReference type="GO" id="GO:0009252">
    <property type="term" value="P:peptidoglycan biosynthetic process"/>
    <property type="evidence" value="ECO:0007669"/>
    <property type="project" value="UniProtKB-KW"/>
</dbReference>
<keyword evidence="7" id="KW-0472">Membrane</keyword>
<evidence type="ECO:0000256" key="3">
    <source>
        <dbReference type="ARBA" id="ARBA00022676"/>
    </source>
</evidence>
<protein>
    <submittedName>
        <fullName evidence="12">Unannotated protein</fullName>
    </submittedName>
</protein>
<organism evidence="12">
    <name type="scientific">freshwater metagenome</name>
    <dbReference type="NCBI Taxonomy" id="449393"/>
    <lineage>
        <taxon>unclassified sequences</taxon>
        <taxon>metagenomes</taxon>
        <taxon>ecological metagenomes</taxon>
    </lineage>
</organism>
<dbReference type="GO" id="GO:0008360">
    <property type="term" value="P:regulation of cell shape"/>
    <property type="evidence" value="ECO:0007669"/>
    <property type="project" value="UniProtKB-KW"/>
</dbReference>
<evidence type="ECO:0000256" key="5">
    <source>
        <dbReference type="ARBA" id="ARBA00022960"/>
    </source>
</evidence>
<dbReference type="InterPro" id="IPR006009">
    <property type="entry name" value="GlcNAc_MurG"/>
</dbReference>
<keyword evidence="3" id="KW-0328">Glycosyltransferase</keyword>
<dbReference type="CDD" id="cd03785">
    <property type="entry name" value="GT28_MurG"/>
    <property type="match status" value="1"/>
</dbReference>
<evidence type="ECO:0000256" key="4">
    <source>
        <dbReference type="ARBA" id="ARBA00022679"/>
    </source>
</evidence>
<dbReference type="PANTHER" id="PTHR21015:SF22">
    <property type="entry name" value="GLYCOSYLTRANSFERASE"/>
    <property type="match status" value="1"/>
</dbReference>
<evidence type="ECO:0000256" key="1">
    <source>
        <dbReference type="ARBA" id="ARBA00022475"/>
    </source>
</evidence>
<evidence type="ECO:0000256" key="9">
    <source>
        <dbReference type="ARBA" id="ARBA00023316"/>
    </source>
</evidence>
<reference evidence="12" key="1">
    <citation type="submission" date="2020-05" db="EMBL/GenBank/DDBJ databases">
        <authorList>
            <person name="Chiriac C."/>
            <person name="Salcher M."/>
            <person name="Ghai R."/>
            <person name="Kavagutti S V."/>
        </authorList>
    </citation>
    <scope>NUCLEOTIDE SEQUENCE</scope>
</reference>